<reference evidence="2" key="1">
    <citation type="submission" date="2022-04" db="EMBL/GenBank/DDBJ databases">
        <authorList>
            <person name="Criscuolo A."/>
        </authorList>
    </citation>
    <scope>NUCLEOTIDE SEQUENCE</scope>
    <source>
        <strain evidence="2">CIP111895</strain>
    </source>
</reference>
<gene>
    <name evidence="2" type="ORF">BACCIP111895_04843</name>
</gene>
<feature type="domain" description="Knr4/Smi1-like" evidence="1">
    <location>
        <begin position="42"/>
        <end position="159"/>
    </location>
</feature>
<evidence type="ECO:0000259" key="1">
    <source>
        <dbReference type="SMART" id="SM00860"/>
    </source>
</evidence>
<protein>
    <recommendedName>
        <fullName evidence="1">Knr4/Smi1-like domain-containing protein</fullName>
    </recommendedName>
</protein>
<dbReference type="EMBL" id="CALBWS010000056">
    <property type="protein sequence ID" value="CAH2717627.1"/>
    <property type="molecule type" value="Genomic_DNA"/>
</dbReference>
<accession>A0ABN8KYQ5</accession>
<dbReference type="InterPro" id="IPR037883">
    <property type="entry name" value="Knr4/Smi1-like_sf"/>
</dbReference>
<organism evidence="2 3">
    <name type="scientific">Neobacillus rhizosphaerae</name>
    <dbReference type="NCBI Taxonomy" id="2880965"/>
    <lineage>
        <taxon>Bacteria</taxon>
        <taxon>Bacillati</taxon>
        <taxon>Bacillota</taxon>
        <taxon>Bacilli</taxon>
        <taxon>Bacillales</taxon>
        <taxon>Bacillaceae</taxon>
        <taxon>Neobacillus</taxon>
    </lineage>
</organism>
<evidence type="ECO:0000313" key="3">
    <source>
        <dbReference type="Proteomes" id="UP000838308"/>
    </source>
</evidence>
<dbReference type="Proteomes" id="UP000838308">
    <property type="component" value="Unassembled WGS sequence"/>
</dbReference>
<name>A0ABN8KYQ5_9BACI</name>
<dbReference type="Pfam" id="PF09346">
    <property type="entry name" value="SMI1_KNR4"/>
    <property type="match status" value="1"/>
</dbReference>
<dbReference type="SMART" id="SM00860">
    <property type="entry name" value="SMI1_KNR4"/>
    <property type="match status" value="1"/>
</dbReference>
<dbReference type="SUPFAM" id="SSF160631">
    <property type="entry name" value="SMI1/KNR4-like"/>
    <property type="match status" value="1"/>
</dbReference>
<sequence length="179" mass="21018">MNDSSIVNILEALKTRLDENNLLTVHSTSGIYPKVGFTFNKPITYHELEQFITKNHLTLPTEYKDFLLLHNGAEFFTNEYGYSFCLYSIEEMICEYNSMKDYSDVDYFLKNCYPIGYLVDRGTLLLDVSKFNQTNEVNVLLSGIETISFYCDLKTWLERMIIAQGNAYWEWFSKVVYFD</sequence>
<comment type="caution">
    <text evidence="2">The sequence shown here is derived from an EMBL/GenBank/DDBJ whole genome shotgun (WGS) entry which is preliminary data.</text>
</comment>
<dbReference type="RefSeq" id="WP_248737841.1">
    <property type="nucleotide sequence ID" value="NZ_CALBWS010000056.1"/>
</dbReference>
<keyword evidence="3" id="KW-1185">Reference proteome</keyword>
<dbReference type="Gene3D" id="3.40.1580.10">
    <property type="entry name" value="SMI1/KNR4-like"/>
    <property type="match status" value="1"/>
</dbReference>
<proteinExistence type="predicted"/>
<dbReference type="InterPro" id="IPR018958">
    <property type="entry name" value="Knr4/Smi1-like_dom"/>
</dbReference>
<evidence type="ECO:0000313" key="2">
    <source>
        <dbReference type="EMBL" id="CAH2717627.1"/>
    </source>
</evidence>